<dbReference type="GO" id="GO:0051082">
    <property type="term" value="F:unfolded protein binding"/>
    <property type="evidence" value="ECO:0007669"/>
    <property type="project" value="TreeGrafter"/>
</dbReference>
<dbReference type="PRINTS" id="PR00773">
    <property type="entry name" value="GRPEPROTEIN"/>
</dbReference>
<comment type="caution">
    <text evidence="6">The sequence shown here is derived from an EMBL/GenBank/DDBJ whole genome shotgun (WGS) entry which is preliminary data.</text>
</comment>
<dbReference type="SUPFAM" id="SSF58014">
    <property type="entry name" value="Coiled-coil domain of nucleotide exchange factor GrpE"/>
    <property type="match status" value="1"/>
</dbReference>
<dbReference type="HAMAP" id="MF_01151">
    <property type="entry name" value="GrpE"/>
    <property type="match status" value="1"/>
</dbReference>
<dbReference type="GO" id="GO:0051087">
    <property type="term" value="F:protein-folding chaperone binding"/>
    <property type="evidence" value="ECO:0007669"/>
    <property type="project" value="InterPro"/>
</dbReference>
<dbReference type="GO" id="GO:0030150">
    <property type="term" value="P:protein import into mitochondrial matrix"/>
    <property type="evidence" value="ECO:0007669"/>
    <property type="project" value="TreeGrafter"/>
</dbReference>
<reference evidence="6" key="1">
    <citation type="submission" date="2017-12" db="EMBL/GenBank/DDBJ databases">
        <title>Gene loss provides genomic basis for host adaptation in cereal stripe rust fungi.</title>
        <authorList>
            <person name="Xia C."/>
        </authorList>
    </citation>
    <scope>NUCLEOTIDE SEQUENCE [LARGE SCALE GENOMIC DNA]</scope>
    <source>
        <strain evidence="6">93-210</strain>
    </source>
</reference>
<dbReference type="VEuPathDB" id="FungiDB:PSTT_12541"/>
<dbReference type="SUPFAM" id="SSF51064">
    <property type="entry name" value="Head domain of nucleotide exchange factor GrpE"/>
    <property type="match status" value="1"/>
</dbReference>
<evidence type="ECO:0000256" key="3">
    <source>
        <dbReference type="ARBA" id="ARBA00014521"/>
    </source>
</evidence>
<name>A0A2S4UVN2_9BASI</name>
<dbReference type="InterPro" id="IPR009012">
    <property type="entry name" value="GrpE_head"/>
</dbReference>
<dbReference type="VEuPathDB" id="FungiDB:PSHT_10990"/>
<evidence type="ECO:0000313" key="7">
    <source>
        <dbReference type="Proteomes" id="UP000239156"/>
    </source>
</evidence>
<proteinExistence type="inferred from homology"/>
<accession>A0A2S4UVN2</accession>
<evidence type="ECO:0000313" key="6">
    <source>
        <dbReference type="EMBL" id="POW01348.1"/>
    </source>
</evidence>
<keyword evidence="4" id="KW-0143">Chaperone</keyword>
<evidence type="ECO:0000256" key="2">
    <source>
        <dbReference type="ARBA" id="ARBA00009054"/>
    </source>
</evidence>
<dbReference type="EMBL" id="PKSL01000161">
    <property type="protein sequence ID" value="POW01348.1"/>
    <property type="molecule type" value="Genomic_DNA"/>
</dbReference>
<dbReference type="GO" id="GO:0042803">
    <property type="term" value="F:protein homodimerization activity"/>
    <property type="evidence" value="ECO:0007669"/>
    <property type="project" value="InterPro"/>
</dbReference>
<dbReference type="OrthoDB" id="201635at2759"/>
<dbReference type="PANTHER" id="PTHR21237">
    <property type="entry name" value="GRPE PROTEIN"/>
    <property type="match status" value="1"/>
</dbReference>
<dbReference type="AlphaFoldDB" id="A0A2S4UVN2"/>
<dbReference type="GO" id="GO:0000774">
    <property type="term" value="F:adenyl-nucleotide exchange factor activity"/>
    <property type="evidence" value="ECO:0007669"/>
    <property type="project" value="InterPro"/>
</dbReference>
<evidence type="ECO:0000256" key="1">
    <source>
        <dbReference type="ARBA" id="ARBA00004305"/>
    </source>
</evidence>
<organism evidence="6 7">
    <name type="scientific">Puccinia striiformis</name>
    <dbReference type="NCBI Taxonomy" id="27350"/>
    <lineage>
        <taxon>Eukaryota</taxon>
        <taxon>Fungi</taxon>
        <taxon>Dikarya</taxon>
        <taxon>Basidiomycota</taxon>
        <taxon>Pucciniomycotina</taxon>
        <taxon>Pucciniomycetes</taxon>
        <taxon>Pucciniales</taxon>
        <taxon>Pucciniaceae</taxon>
        <taxon>Puccinia</taxon>
    </lineage>
</organism>
<dbReference type="Pfam" id="PF01025">
    <property type="entry name" value="GrpE"/>
    <property type="match status" value="1"/>
</dbReference>
<dbReference type="InterPro" id="IPR000740">
    <property type="entry name" value="GrpE"/>
</dbReference>
<dbReference type="GO" id="GO:0001405">
    <property type="term" value="C:PAM complex, Tim23 associated import motor"/>
    <property type="evidence" value="ECO:0007669"/>
    <property type="project" value="TreeGrafter"/>
</dbReference>
<dbReference type="InterPro" id="IPR013805">
    <property type="entry name" value="GrpE_CC"/>
</dbReference>
<dbReference type="GO" id="GO:0006457">
    <property type="term" value="P:protein folding"/>
    <property type="evidence" value="ECO:0007669"/>
    <property type="project" value="InterPro"/>
</dbReference>
<comment type="similarity">
    <text evidence="2 5">Belongs to the GrpE family.</text>
</comment>
<evidence type="ECO:0000256" key="4">
    <source>
        <dbReference type="ARBA" id="ARBA00023186"/>
    </source>
</evidence>
<dbReference type="Gene3D" id="2.30.22.10">
    <property type="entry name" value="Head domain of nucleotide exchange factor GrpE"/>
    <property type="match status" value="1"/>
</dbReference>
<dbReference type="PANTHER" id="PTHR21237:SF23">
    <property type="entry name" value="GRPE PROTEIN HOMOLOG, MITOCHONDRIAL"/>
    <property type="match status" value="1"/>
</dbReference>
<dbReference type="Gene3D" id="3.90.20.20">
    <property type="match status" value="1"/>
</dbReference>
<comment type="subcellular location">
    <subcellularLocation>
        <location evidence="1">Mitochondrion matrix</location>
    </subcellularLocation>
</comment>
<sequence>MRVYCGGASFDRTIGSKASRGKRKADQENQVQQNSSTGISKLLKTMTSLLRPTRQLQRLISRRIQPTLNTSSALPRRFSSTTAGSQAETQDVPPTTAQAADTQPTSSDPNTQNKPITADQLAQKDAQLNEYKDLYIRARADFENLQKITTREKATAKEYAIQSFARDLVSNVDVLQLALNSVPESLRTTKEGEPENEGRKHLVDLWAGVQSTKSLLEKTLARYGVTPFDPTGQPFDPNKHEAMYQAMVPGKEPNSVLNCSKVGWMLRDRVLRPAQVGVAQGTD</sequence>
<dbReference type="Proteomes" id="UP000239156">
    <property type="component" value="Unassembled WGS sequence"/>
</dbReference>
<dbReference type="CDD" id="cd00446">
    <property type="entry name" value="GrpE"/>
    <property type="match status" value="1"/>
</dbReference>
<keyword evidence="7" id="KW-1185">Reference proteome</keyword>
<dbReference type="FunFam" id="2.30.22.10:FF:000002">
    <property type="entry name" value="GrpE protein homolog"/>
    <property type="match status" value="1"/>
</dbReference>
<gene>
    <name evidence="6" type="ORF">PSTT_12541</name>
</gene>
<evidence type="ECO:0000256" key="5">
    <source>
        <dbReference type="RuleBase" id="RU004478"/>
    </source>
</evidence>
<protein>
    <recommendedName>
        <fullName evidence="3">GrpE protein homolog, mitochondrial</fullName>
    </recommendedName>
</protein>